<evidence type="ECO:0000313" key="2">
    <source>
        <dbReference type="Proteomes" id="UP000323930"/>
    </source>
</evidence>
<dbReference type="Proteomes" id="UP000323930">
    <property type="component" value="Unassembled WGS sequence"/>
</dbReference>
<dbReference type="OrthoDB" id="1071350at2"/>
<proteinExistence type="predicted"/>
<keyword evidence="2" id="KW-1185">Reference proteome</keyword>
<dbReference type="AlphaFoldDB" id="A0A5D0HRJ6"/>
<gene>
    <name evidence="1" type="ORF">FUA24_11430</name>
</gene>
<comment type="caution">
    <text evidence="1">The sequence shown here is derived from an EMBL/GenBank/DDBJ whole genome shotgun (WGS) entry which is preliminary data.</text>
</comment>
<name>A0A5D0HRJ6_9FLAO</name>
<evidence type="ECO:0000313" key="1">
    <source>
        <dbReference type="EMBL" id="TYA73954.1"/>
    </source>
</evidence>
<sequence length="213" mass="24431">MNSGIISYCHIKQNQVTLNGALLFEHNNPENFQEFIKSAYNTLETKYPKFFKMDNLSKLSFLAADVILKNEGLDPEEDNNIAIVFSNNASSLDTDRAHQETIQDKNNYFPSPAVFVYTLPNICIGEISIKHKLYSENSFFIFDSFNAKHLYHYSNSLLSEKKADKVLCGWVNFDKDSYEAFIYLVGSNKHMDHNLETIIKLYENKNGVIKTGT</sequence>
<protein>
    <submittedName>
        <fullName evidence="1">3-oxoacyl-ACP synthase</fullName>
    </submittedName>
</protein>
<organism evidence="1 2">
    <name type="scientific">Seonamhaeicola marinus</name>
    <dbReference type="NCBI Taxonomy" id="1912246"/>
    <lineage>
        <taxon>Bacteria</taxon>
        <taxon>Pseudomonadati</taxon>
        <taxon>Bacteroidota</taxon>
        <taxon>Flavobacteriia</taxon>
        <taxon>Flavobacteriales</taxon>
        <taxon>Flavobacteriaceae</taxon>
    </lineage>
</organism>
<accession>A0A5D0HRJ6</accession>
<reference evidence="1 2" key="1">
    <citation type="submission" date="2019-08" db="EMBL/GenBank/DDBJ databases">
        <title>Seonamhaeicola sediminis sp. nov., isolated from marine sediment.</title>
        <authorList>
            <person name="Cao W.R."/>
        </authorList>
    </citation>
    <scope>NUCLEOTIDE SEQUENCE [LARGE SCALE GENOMIC DNA]</scope>
    <source>
        <strain evidence="1 2">B011</strain>
    </source>
</reference>
<dbReference type="RefSeq" id="WP_148542376.1">
    <property type="nucleotide sequence ID" value="NZ_VSDQ01000679.1"/>
</dbReference>
<dbReference type="EMBL" id="VSDQ01000679">
    <property type="protein sequence ID" value="TYA73954.1"/>
    <property type="molecule type" value="Genomic_DNA"/>
</dbReference>